<proteinExistence type="predicted"/>
<dbReference type="EMBL" id="HBEZ01000563">
    <property type="protein sequence ID" value="CAD8622602.1"/>
    <property type="molecule type" value="Transcribed_RNA"/>
</dbReference>
<reference evidence="2" key="1">
    <citation type="submission" date="2021-01" db="EMBL/GenBank/DDBJ databases">
        <authorList>
            <person name="Corre E."/>
            <person name="Pelletier E."/>
            <person name="Niang G."/>
            <person name="Scheremetjew M."/>
            <person name="Finn R."/>
            <person name="Kale V."/>
            <person name="Holt S."/>
            <person name="Cochrane G."/>
            <person name="Meng A."/>
            <person name="Brown T."/>
            <person name="Cohen L."/>
        </authorList>
    </citation>
    <scope>NUCLEOTIDE SEQUENCE</scope>
    <source>
        <strain evidence="2">CCAP979/52</strain>
    </source>
</reference>
<accession>A0A7S0LWX7</accession>
<protein>
    <submittedName>
        <fullName evidence="2">Uncharacterized protein</fullName>
    </submittedName>
</protein>
<dbReference type="AlphaFoldDB" id="A0A7S0LWX7"/>
<sequence length="430" mass="47085">MATKQCLGEVRTIRVLANILELGDIDEEDTAPDTEDSDIEDDSNLEQLLVRNRAYLNSERANTVKWNVQDQILENDETISVVIKPTASEMNYKLLHPSFYCDLNYLGELDDLATLVNAPDNWKQQFDQHLVSNQIILDSFNTLKDLPDYCPEGHVSHSFTQLVSQMAFSLGIQGISSISETPIAVSGLLVDSSLFLRSNTDVHFTKYGRNVIGTELKSAAAYPEGAVWYRGCRGIQALSAMYAYKCPIFVANQKHWKLILLNSNSDGILTYPFDRTEGTRAGSTQTKRLGPTFLQALCICLLSVSHEDEDAPASGTSAVVVMEPTPESKRGRPRVSEEKAAKKARAQSSESEPHSGGKGGKGVGKRMLSGEAVHQRVRVLADCDVRAIEGRIAAAELASVLTRRAEAAGKADVVALQLAACGERAFHFHA</sequence>
<organism evidence="2">
    <name type="scientific">Cryptomonas curvata</name>
    <dbReference type="NCBI Taxonomy" id="233186"/>
    <lineage>
        <taxon>Eukaryota</taxon>
        <taxon>Cryptophyceae</taxon>
        <taxon>Cryptomonadales</taxon>
        <taxon>Cryptomonadaceae</taxon>
        <taxon>Cryptomonas</taxon>
    </lineage>
</organism>
<feature type="region of interest" description="Disordered" evidence="1">
    <location>
        <begin position="310"/>
        <end position="365"/>
    </location>
</feature>
<gene>
    <name evidence="2" type="ORF">CCUR1050_LOCUS276</name>
</gene>
<name>A0A7S0LWX7_9CRYP</name>
<evidence type="ECO:0000313" key="2">
    <source>
        <dbReference type="EMBL" id="CAD8622602.1"/>
    </source>
</evidence>
<feature type="compositionally biased region" description="Basic and acidic residues" evidence="1">
    <location>
        <begin position="326"/>
        <end position="341"/>
    </location>
</feature>
<evidence type="ECO:0000256" key="1">
    <source>
        <dbReference type="SAM" id="MobiDB-lite"/>
    </source>
</evidence>